<protein>
    <submittedName>
        <fullName evidence="1">Uncharacterized protein</fullName>
    </submittedName>
</protein>
<dbReference type="InParanoid" id="A0A0C3BBU4"/>
<evidence type="ECO:0000313" key="2">
    <source>
        <dbReference type="Proteomes" id="UP000054166"/>
    </source>
</evidence>
<reference evidence="1 2" key="1">
    <citation type="submission" date="2014-04" db="EMBL/GenBank/DDBJ databases">
        <authorList>
            <consortium name="DOE Joint Genome Institute"/>
            <person name="Kuo A."/>
            <person name="Tarkka M."/>
            <person name="Buscot F."/>
            <person name="Kohler A."/>
            <person name="Nagy L.G."/>
            <person name="Floudas D."/>
            <person name="Copeland A."/>
            <person name="Barry K.W."/>
            <person name="Cichocki N."/>
            <person name="Veneault-Fourrey C."/>
            <person name="LaButti K."/>
            <person name="Lindquist E.A."/>
            <person name="Lipzen A."/>
            <person name="Lundell T."/>
            <person name="Morin E."/>
            <person name="Murat C."/>
            <person name="Sun H."/>
            <person name="Tunlid A."/>
            <person name="Henrissat B."/>
            <person name="Grigoriev I.V."/>
            <person name="Hibbett D.S."/>
            <person name="Martin F."/>
            <person name="Nordberg H.P."/>
            <person name="Cantor M.N."/>
            <person name="Hua S.X."/>
        </authorList>
    </citation>
    <scope>NUCLEOTIDE SEQUENCE [LARGE SCALE GENOMIC DNA]</scope>
    <source>
        <strain evidence="1 2">F 1598</strain>
    </source>
</reference>
<proteinExistence type="predicted"/>
<evidence type="ECO:0000313" key="1">
    <source>
        <dbReference type="EMBL" id="KIM83763.1"/>
    </source>
</evidence>
<dbReference type="AlphaFoldDB" id="A0A0C3BBU4"/>
<dbReference type="EMBL" id="KN832989">
    <property type="protein sequence ID" value="KIM83763.1"/>
    <property type="molecule type" value="Genomic_DNA"/>
</dbReference>
<accession>A0A0C3BBU4</accession>
<gene>
    <name evidence="1" type="ORF">PILCRDRAFT_413222</name>
</gene>
<dbReference type="HOGENOM" id="CLU_2886621_0_0_1"/>
<keyword evidence="2" id="KW-1185">Reference proteome</keyword>
<name>A0A0C3BBU4_PILCF</name>
<organism evidence="1 2">
    <name type="scientific">Piloderma croceum (strain F 1598)</name>
    <dbReference type="NCBI Taxonomy" id="765440"/>
    <lineage>
        <taxon>Eukaryota</taxon>
        <taxon>Fungi</taxon>
        <taxon>Dikarya</taxon>
        <taxon>Basidiomycota</taxon>
        <taxon>Agaricomycotina</taxon>
        <taxon>Agaricomycetes</taxon>
        <taxon>Agaricomycetidae</taxon>
        <taxon>Atheliales</taxon>
        <taxon>Atheliaceae</taxon>
        <taxon>Piloderma</taxon>
    </lineage>
</organism>
<dbReference type="Proteomes" id="UP000054166">
    <property type="component" value="Unassembled WGS sequence"/>
</dbReference>
<sequence length="63" mass="7022">MIPSEKGSVFGEFWYVTSQKIQIFSSRVGDYVSVLPQASEQALGQQIDSATRCKSLYDSRTSI</sequence>
<reference evidence="2" key="2">
    <citation type="submission" date="2015-01" db="EMBL/GenBank/DDBJ databases">
        <title>Evolutionary Origins and Diversification of the Mycorrhizal Mutualists.</title>
        <authorList>
            <consortium name="DOE Joint Genome Institute"/>
            <consortium name="Mycorrhizal Genomics Consortium"/>
            <person name="Kohler A."/>
            <person name="Kuo A."/>
            <person name="Nagy L.G."/>
            <person name="Floudas D."/>
            <person name="Copeland A."/>
            <person name="Barry K.W."/>
            <person name="Cichocki N."/>
            <person name="Veneault-Fourrey C."/>
            <person name="LaButti K."/>
            <person name="Lindquist E.A."/>
            <person name="Lipzen A."/>
            <person name="Lundell T."/>
            <person name="Morin E."/>
            <person name="Murat C."/>
            <person name="Riley R."/>
            <person name="Ohm R."/>
            <person name="Sun H."/>
            <person name="Tunlid A."/>
            <person name="Henrissat B."/>
            <person name="Grigoriev I.V."/>
            <person name="Hibbett D.S."/>
            <person name="Martin F."/>
        </authorList>
    </citation>
    <scope>NUCLEOTIDE SEQUENCE [LARGE SCALE GENOMIC DNA]</scope>
    <source>
        <strain evidence="2">F 1598</strain>
    </source>
</reference>